<evidence type="ECO:0000313" key="3">
    <source>
        <dbReference type="Proteomes" id="UP000272729"/>
    </source>
</evidence>
<sequence length="391" mass="41878">MHQVSESGREAVLPRTRSRDEAKGRSNSAMAPNDLLRLQRLAGNRAVVGAVSSAVTVQRQPRPGGMNQRQGTLERRQDAVELRVAALAKRQAATSMDLRWRATFGERMASYQQAIYRISNGINTAANNFRQAQSAQAQADQMKAQVLGVVLTVAAAGLFEPLATAALGPLGGQLQRLQLSPSQAAELLENPAVALVGGLSSNIRGVQVAGTSAGEGQVPTVNPAGGSTTTGDALAFLTANLEALAGRQRIIEQSFTQRAAALEKLDDSQWQAYNPVAHEQSYQQILDGMNQVAAGAERLRDVGAITAVYERYMWAAWLSRYLIPYVTSNKAGIRETFELGTDIEARLMAAGVGGLAGVMLTGHWYSSNSPSNWGRLLRTWAGGYRESIATS</sequence>
<accession>A0A495XPJ7</accession>
<name>A0A495XPJ7_9PSEU</name>
<comment type="caution">
    <text evidence="2">The sequence shown here is derived from an EMBL/GenBank/DDBJ whole genome shotgun (WGS) entry which is preliminary data.</text>
</comment>
<feature type="region of interest" description="Disordered" evidence="1">
    <location>
        <begin position="1"/>
        <end position="33"/>
    </location>
</feature>
<dbReference type="RefSeq" id="WP_147459479.1">
    <property type="nucleotide sequence ID" value="NZ_JBIUBA010000003.1"/>
</dbReference>
<proteinExistence type="predicted"/>
<evidence type="ECO:0000313" key="2">
    <source>
        <dbReference type="EMBL" id="RKT74383.1"/>
    </source>
</evidence>
<keyword evidence="3" id="KW-1185">Reference proteome</keyword>
<protein>
    <submittedName>
        <fullName evidence="2">Uncharacterized protein</fullName>
    </submittedName>
</protein>
<gene>
    <name evidence="2" type="ORF">DFJ66_7731</name>
</gene>
<dbReference type="AlphaFoldDB" id="A0A495XPJ7"/>
<organism evidence="2 3">
    <name type="scientific">Saccharothrix variisporea</name>
    <dbReference type="NCBI Taxonomy" id="543527"/>
    <lineage>
        <taxon>Bacteria</taxon>
        <taxon>Bacillati</taxon>
        <taxon>Actinomycetota</taxon>
        <taxon>Actinomycetes</taxon>
        <taxon>Pseudonocardiales</taxon>
        <taxon>Pseudonocardiaceae</taxon>
        <taxon>Saccharothrix</taxon>
    </lineage>
</organism>
<reference evidence="2 3" key="1">
    <citation type="submission" date="2018-10" db="EMBL/GenBank/DDBJ databases">
        <title>Sequencing the genomes of 1000 actinobacteria strains.</title>
        <authorList>
            <person name="Klenk H.-P."/>
        </authorList>
    </citation>
    <scope>NUCLEOTIDE SEQUENCE [LARGE SCALE GENOMIC DNA]</scope>
    <source>
        <strain evidence="2 3">DSM 43911</strain>
    </source>
</reference>
<dbReference type="Proteomes" id="UP000272729">
    <property type="component" value="Unassembled WGS sequence"/>
</dbReference>
<evidence type="ECO:0000256" key="1">
    <source>
        <dbReference type="SAM" id="MobiDB-lite"/>
    </source>
</evidence>
<dbReference type="EMBL" id="RBXR01000001">
    <property type="protein sequence ID" value="RKT74383.1"/>
    <property type="molecule type" value="Genomic_DNA"/>
</dbReference>